<organism evidence="1 2">
    <name type="scientific">Psychrobacillus lasiicapitis</name>
    <dbReference type="NCBI Taxonomy" id="1636719"/>
    <lineage>
        <taxon>Bacteria</taxon>
        <taxon>Bacillati</taxon>
        <taxon>Bacillota</taxon>
        <taxon>Bacilli</taxon>
        <taxon>Bacillales</taxon>
        <taxon>Bacillaceae</taxon>
        <taxon>Psychrobacillus</taxon>
    </lineage>
</organism>
<proteinExistence type="predicted"/>
<evidence type="ECO:0000313" key="2">
    <source>
        <dbReference type="Proteomes" id="UP000317316"/>
    </source>
</evidence>
<dbReference type="AlphaFoldDB" id="A0A544SYH0"/>
<dbReference type="NCBIfam" id="TIGR04398">
    <property type="entry name" value="SLAP_DUP"/>
    <property type="match status" value="1"/>
</dbReference>
<dbReference type="RefSeq" id="WP_142540272.1">
    <property type="nucleotide sequence ID" value="NZ_BMIE01000010.1"/>
</dbReference>
<reference evidence="1 2" key="1">
    <citation type="submission" date="2019-05" db="EMBL/GenBank/DDBJ databases">
        <title>Psychrobacillus vulpis sp. nov., a new species isolated from feces of a red fox that inhabits in The Tablas de Daimiel Natural Park, Albacete, Spain.</title>
        <authorList>
            <person name="Rodriguez M."/>
            <person name="Reina J.C."/>
            <person name="Bejar V."/>
            <person name="Llamas I."/>
        </authorList>
    </citation>
    <scope>NUCLEOTIDE SEQUENCE [LARGE SCALE GENOMIC DNA]</scope>
    <source>
        <strain evidence="1 2">NEAU-3TGS17</strain>
    </source>
</reference>
<protein>
    <submittedName>
        <fullName evidence="1">SLAP domain-containing protein</fullName>
    </submittedName>
</protein>
<sequence length="125" mass="14557">MQKLIFESAWDKTISDKDRKEIEAIFLETSQSGNQGIQLTPLWQAINHNGELLVTVLIHNFTMHAFSFQNTKLRYTEANEILIEHFFTIPSFSMQAKTSMPWTFIFPNENLDKKITLENGHLEII</sequence>
<dbReference type="InterPro" id="IPR030910">
    <property type="entry name" value="SLAP_dom"/>
</dbReference>
<dbReference type="EMBL" id="VDGH01000011">
    <property type="protein sequence ID" value="TQR10253.1"/>
    <property type="molecule type" value="Genomic_DNA"/>
</dbReference>
<dbReference type="Proteomes" id="UP000317316">
    <property type="component" value="Unassembled WGS sequence"/>
</dbReference>
<name>A0A544SYH0_9BACI</name>
<dbReference type="OrthoDB" id="1907642at2"/>
<gene>
    <name evidence="1" type="ORF">FG382_17980</name>
</gene>
<evidence type="ECO:0000313" key="1">
    <source>
        <dbReference type="EMBL" id="TQR10253.1"/>
    </source>
</evidence>
<comment type="caution">
    <text evidence="1">The sequence shown here is derived from an EMBL/GenBank/DDBJ whole genome shotgun (WGS) entry which is preliminary data.</text>
</comment>
<accession>A0A544SYH0</accession>
<keyword evidence="2" id="KW-1185">Reference proteome</keyword>